<proteinExistence type="predicted"/>
<protein>
    <submittedName>
        <fullName evidence="2">Uncharacterized protein LOC142179923</fullName>
    </submittedName>
</protein>
<dbReference type="RefSeq" id="XP_075106917.1">
    <property type="nucleotide sequence ID" value="XM_075250816.1"/>
</dbReference>
<keyword evidence="1" id="KW-1185">Reference proteome</keyword>
<sequence>MSFKDIPEARKYINLFALENKKELKKSCRKRLRYRCVFNCPFVIHITGDGDLPGVRVKTLKAKHTCDEAFDNSRIDYYTIASYFKNKMQDNPKFKVKEMRVELKNTFNVNVSYGKCKRAKRLILEKLDGSFTYDYNRLEAYANDLRVSNSCSDIVINLSKDAPVQGKIKFLRKYTRFQELKMGFREGLRPFIGLHGTFLKGKAKGQLSLDLKEDEGITFMSDMQKGLIEAIQNVLPDSHHIFCCRAYFDTVCKNQKVENNFTEFVNAWLVEASNGDSGYEIREGTDNNIVNMIVKKCTCRGCDLTGISCPHAIKSLIAVNVESAVCAEFIKYAVCAEFVESTFVESTV</sequence>
<dbReference type="Proteomes" id="UP000790787">
    <property type="component" value="Chromosome 4"/>
</dbReference>
<accession>A0AC58UBQ4</accession>
<reference evidence="2" key="2">
    <citation type="submission" date="2025-08" db="UniProtKB">
        <authorList>
            <consortium name="RefSeq"/>
        </authorList>
    </citation>
    <scope>IDENTIFICATION</scope>
    <source>
        <tissue evidence="2">Leaf</tissue>
    </source>
</reference>
<evidence type="ECO:0000313" key="1">
    <source>
        <dbReference type="Proteomes" id="UP000790787"/>
    </source>
</evidence>
<name>A0AC58UBQ4_TOBAC</name>
<evidence type="ECO:0000313" key="2">
    <source>
        <dbReference type="RefSeq" id="XP_075106917.1"/>
    </source>
</evidence>
<organism evidence="1 2">
    <name type="scientific">Nicotiana tabacum</name>
    <name type="common">Common tobacco</name>
    <dbReference type="NCBI Taxonomy" id="4097"/>
    <lineage>
        <taxon>Eukaryota</taxon>
        <taxon>Viridiplantae</taxon>
        <taxon>Streptophyta</taxon>
        <taxon>Embryophyta</taxon>
        <taxon>Tracheophyta</taxon>
        <taxon>Spermatophyta</taxon>
        <taxon>Magnoliopsida</taxon>
        <taxon>eudicotyledons</taxon>
        <taxon>Gunneridae</taxon>
        <taxon>Pentapetalae</taxon>
        <taxon>asterids</taxon>
        <taxon>lamiids</taxon>
        <taxon>Solanales</taxon>
        <taxon>Solanaceae</taxon>
        <taxon>Nicotianoideae</taxon>
        <taxon>Nicotianeae</taxon>
        <taxon>Nicotiana</taxon>
    </lineage>
</organism>
<reference evidence="1" key="1">
    <citation type="journal article" date="2014" name="Nat. Commun.">
        <title>The tobacco genome sequence and its comparison with those of tomato and potato.</title>
        <authorList>
            <person name="Sierro N."/>
            <person name="Battey J.N."/>
            <person name="Ouadi S."/>
            <person name="Bakaher N."/>
            <person name="Bovet L."/>
            <person name="Willig A."/>
            <person name="Goepfert S."/>
            <person name="Peitsch M.C."/>
            <person name="Ivanov N.V."/>
        </authorList>
    </citation>
    <scope>NUCLEOTIDE SEQUENCE [LARGE SCALE GENOMIC DNA]</scope>
</reference>
<gene>
    <name evidence="2" type="primary">LOC142179923</name>
</gene>